<sequence>MLRFAAGLRLPKSMSSKVKKERAEEVIKAMGLSDCADNLVGSEFVKGISGGEKRRVSIAVQLLTEPRILIFIYPGSLSGLAKEGRTVIITIHQSRSELFNQFGNLLLLAKGGRVAFSGRASEMISYFNKLGYECPRNCNPSDWALDLISVDLRDSTAEEVSRAKVEKILDAYSPIPVKHESSDVGAGFLGMKKQMSPFHIAYPILLQRSLINFIRQPELASARIGQVVGLGIVLALFFAPLGRSYTDATVNIVGLVQQVLPTFVQSILLGMLQNVALYPTERDVFYKPKHSSPATCRFELPFEIIASLLFALLGCIAVDLRRTVAMYFIIALNAFCIVSCGESLGIIFNTLFSDNTGLAINITSVILSVGQFMGGLMSLDMPAFLSGINYISPLKYATANMLPYALRSMTFSCDDSQKLANGQCPLSTGDEVLELYKMDSYNPGKMLGALVGATIAYRFVAYLVLKLESGPLEAAPLRNKFI</sequence>
<dbReference type="GO" id="GO:0005524">
    <property type="term" value="F:ATP binding"/>
    <property type="evidence" value="ECO:0007669"/>
    <property type="project" value="InterPro"/>
</dbReference>
<proteinExistence type="predicted"/>
<comment type="caution">
    <text evidence="10">The sequence shown here is derived from an EMBL/GenBank/DDBJ whole genome shotgun (WGS) entry which is preliminary data.</text>
</comment>
<feature type="transmembrane region" description="Helical" evidence="6">
    <location>
        <begin position="446"/>
        <end position="465"/>
    </location>
</feature>
<feature type="transmembrane region" description="Helical" evidence="6">
    <location>
        <begin position="220"/>
        <end position="239"/>
    </location>
</feature>
<dbReference type="GO" id="GO:0140359">
    <property type="term" value="F:ABC-type transporter activity"/>
    <property type="evidence" value="ECO:0007669"/>
    <property type="project" value="InterPro"/>
</dbReference>
<dbReference type="InterPro" id="IPR027417">
    <property type="entry name" value="P-loop_NTPase"/>
</dbReference>
<dbReference type="GO" id="GO:0016887">
    <property type="term" value="F:ATP hydrolysis activity"/>
    <property type="evidence" value="ECO:0007669"/>
    <property type="project" value="InterPro"/>
</dbReference>
<evidence type="ECO:0000313" key="11">
    <source>
        <dbReference type="Proteomes" id="UP001383192"/>
    </source>
</evidence>
<dbReference type="EMBL" id="JAYKXP010000090">
    <property type="protein sequence ID" value="KAK7028149.1"/>
    <property type="molecule type" value="Genomic_DNA"/>
</dbReference>
<dbReference type="PANTHER" id="PTHR48041">
    <property type="entry name" value="ABC TRANSPORTER G FAMILY MEMBER 28"/>
    <property type="match status" value="1"/>
</dbReference>
<feature type="domain" description="ABC transporter" evidence="7">
    <location>
        <begin position="18"/>
        <end position="71"/>
    </location>
</feature>
<dbReference type="Proteomes" id="UP001383192">
    <property type="component" value="Unassembled WGS sequence"/>
</dbReference>
<accession>A0AAW0BNT8</accession>
<dbReference type="InterPro" id="IPR003439">
    <property type="entry name" value="ABC_transporter-like_ATP-bd"/>
</dbReference>
<feature type="transmembrane region" description="Helical" evidence="6">
    <location>
        <begin position="259"/>
        <end position="279"/>
    </location>
</feature>
<evidence type="ECO:0000259" key="9">
    <source>
        <dbReference type="Pfam" id="PF19055"/>
    </source>
</evidence>
<evidence type="ECO:0000256" key="5">
    <source>
        <dbReference type="ARBA" id="ARBA00023136"/>
    </source>
</evidence>
<evidence type="ECO:0000256" key="2">
    <source>
        <dbReference type="ARBA" id="ARBA00022448"/>
    </source>
</evidence>
<dbReference type="SUPFAM" id="SSF52540">
    <property type="entry name" value="P-loop containing nucleoside triphosphate hydrolases"/>
    <property type="match status" value="1"/>
</dbReference>
<dbReference type="Pfam" id="PF19055">
    <property type="entry name" value="ABC2_membrane_7"/>
    <property type="match status" value="1"/>
</dbReference>
<feature type="domain" description="ABC-2 type transporter transmembrane" evidence="8">
    <location>
        <begin position="204"/>
        <end position="398"/>
    </location>
</feature>
<keyword evidence="4 6" id="KW-1133">Transmembrane helix</keyword>
<dbReference type="AlphaFoldDB" id="A0AAW0BNT8"/>
<dbReference type="InterPro" id="IPR013525">
    <property type="entry name" value="ABC2_TM"/>
</dbReference>
<keyword evidence="11" id="KW-1185">Reference proteome</keyword>
<evidence type="ECO:0000256" key="1">
    <source>
        <dbReference type="ARBA" id="ARBA00004141"/>
    </source>
</evidence>
<name>A0AAW0BNT8_9AGAR</name>
<evidence type="ECO:0000313" key="10">
    <source>
        <dbReference type="EMBL" id="KAK7028149.1"/>
    </source>
</evidence>
<reference evidence="10 11" key="1">
    <citation type="submission" date="2024-01" db="EMBL/GenBank/DDBJ databases">
        <title>A draft genome for a cacao thread blight-causing isolate of Paramarasmius palmivorus.</title>
        <authorList>
            <person name="Baruah I.K."/>
            <person name="Bukari Y."/>
            <person name="Amoako-Attah I."/>
            <person name="Meinhardt L.W."/>
            <person name="Bailey B.A."/>
            <person name="Cohen S.P."/>
        </authorList>
    </citation>
    <scope>NUCLEOTIDE SEQUENCE [LARGE SCALE GENOMIC DNA]</scope>
    <source>
        <strain evidence="10 11">GH-12</strain>
    </source>
</reference>
<feature type="transmembrane region" description="Helical" evidence="6">
    <location>
        <begin position="326"/>
        <end position="351"/>
    </location>
</feature>
<evidence type="ECO:0000256" key="4">
    <source>
        <dbReference type="ARBA" id="ARBA00022989"/>
    </source>
</evidence>
<dbReference type="PANTHER" id="PTHR48041:SF119">
    <property type="entry name" value="ROA1P"/>
    <property type="match status" value="1"/>
</dbReference>
<dbReference type="InterPro" id="IPR050352">
    <property type="entry name" value="ABCG_transporters"/>
</dbReference>
<dbReference type="Gene3D" id="3.40.50.300">
    <property type="entry name" value="P-loop containing nucleotide triphosphate hydrolases"/>
    <property type="match status" value="1"/>
</dbReference>
<dbReference type="GO" id="GO:0016020">
    <property type="term" value="C:membrane"/>
    <property type="evidence" value="ECO:0007669"/>
    <property type="project" value="UniProtKB-SubCell"/>
</dbReference>
<comment type="subcellular location">
    <subcellularLocation>
        <location evidence="1">Membrane</location>
        <topology evidence="1">Multi-pass membrane protein</topology>
    </subcellularLocation>
</comment>
<organism evidence="10 11">
    <name type="scientific">Paramarasmius palmivorus</name>
    <dbReference type="NCBI Taxonomy" id="297713"/>
    <lineage>
        <taxon>Eukaryota</taxon>
        <taxon>Fungi</taxon>
        <taxon>Dikarya</taxon>
        <taxon>Basidiomycota</taxon>
        <taxon>Agaricomycotina</taxon>
        <taxon>Agaricomycetes</taxon>
        <taxon>Agaricomycetidae</taxon>
        <taxon>Agaricales</taxon>
        <taxon>Marasmiineae</taxon>
        <taxon>Marasmiaceae</taxon>
        <taxon>Paramarasmius</taxon>
    </lineage>
</organism>
<keyword evidence="3 6" id="KW-0812">Transmembrane</keyword>
<evidence type="ECO:0000256" key="3">
    <source>
        <dbReference type="ARBA" id="ARBA00022692"/>
    </source>
</evidence>
<feature type="domain" description="ABC transporter family G" evidence="9">
    <location>
        <begin position="92"/>
        <end position="160"/>
    </location>
</feature>
<keyword evidence="2" id="KW-0813">Transport</keyword>
<dbReference type="InterPro" id="IPR043926">
    <property type="entry name" value="ABCG_dom"/>
</dbReference>
<dbReference type="Pfam" id="PF00005">
    <property type="entry name" value="ABC_tran"/>
    <property type="match status" value="1"/>
</dbReference>
<keyword evidence="5 6" id="KW-0472">Membrane</keyword>
<evidence type="ECO:0008006" key="12">
    <source>
        <dbReference type="Google" id="ProtNLM"/>
    </source>
</evidence>
<protein>
    <recommendedName>
        <fullName evidence="12">ABC transporter domain-containing protein</fullName>
    </recommendedName>
</protein>
<evidence type="ECO:0000259" key="7">
    <source>
        <dbReference type="Pfam" id="PF00005"/>
    </source>
</evidence>
<feature type="transmembrane region" description="Helical" evidence="6">
    <location>
        <begin position="358"/>
        <end position="379"/>
    </location>
</feature>
<feature type="transmembrane region" description="Helical" evidence="6">
    <location>
        <begin position="300"/>
        <end position="320"/>
    </location>
</feature>
<evidence type="ECO:0000259" key="8">
    <source>
        <dbReference type="Pfam" id="PF01061"/>
    </source>
</evidence>
<evidence type="ECO:0000256" key="6">
    <source>
        <dbReference type="SAM" id="Phobius"/>
    </source>
</evidence>
<gene>
    <name evidence="10" type="ORF">VNI00_014964</name>
</gene>
<dbReference type="Pfam" id="PF01061">
    <property type="entry name" value="ABC2_membrane"/>
    <property type="match status" value="1"/>
</dbReference>